<proteinExistence type="predicted"/>
<dbReference type="InterPro" id="IPR027434">
    <property type="entry name" value="Homing_endonucl"/>
</dbReference>
<name>A0A0F9PP60_9ZZZZ</name>
<keyword evidence="1" id="KW-0472">Membrane</keyword>
<gene>
    <name evidence="2" type="ORF">LCGC14_1192980</name>
</gene>
<reference evidence="2" key="1">
    <citation type="journal article" date="2015" name="Nature">
        <title>Complex archaea that bridge the gap between prokaryotes and eukaryotes.</title>
        <authorList>
            <person name="Spang A."/>
            <person name="Saw J.H."/>
            <person name="Jorgensen S.L."/>
            <person name="Zaremba-Niedzwiedzka K."/>
            <person name="Martijn J."/>
            <person name="Lind A.E."/>
            <person name="van Eijk R."/>
            <person name="Schleper C."/>
            <person name="Guy L."/>
            <person name="Ettema T.J."/>
        </authorList>
    </citation>
    <scope>NUCLEOTIDE SEQUENCE</scope>
</reference>
<keyword evidence="1" id="KW-0812">Transmembrane</keyword>
<evidence type="ECO:0008006" key="3">
    <source>
        <dbReference type="Google" id="ProtNLM"/>
    </source>
</evidence>
<dbReference type="SUPFAM" id="SSF55608">
    <property type="entry name" value="Homing endonucleases"/>
    <property type="match status" value="1"/>
</dbReference>
<keyword evidence="1" id="KW-1133">Transmembrane helix</keyword>
<dbReference type="AlphaFoldDB" id="A0A0F9PP60"/>
<sequence>MKVKTKDIIWLAGLLEGEGCFMFTQSKKRGKPYPTIVLGMCDEDVIVRVSDIWDRTVCHRSNHWRTHVHGAVAISWMMTLYLLLGKRRRERIREIIKVWKETTYRIYGTRTMSKCHPDRVVVGFDMCQACYDSWRRAKKLLQKVG</sequence>
<dbReference type="EMBL" id="LAZR01006069">
    <property type="protein sequence ID" value="KKM94967.1"/>
    <property type="molecule type" value="Genomic_DNA"/>
</dbReference>
<feature type="transmembrane region" description="Helical" evidence="1">
    <location>
        <begin position="66"/>
        <end position="84"/>
    </location>
</feature>
<accession>A0A0F9PP60</accession>
<comment type="caution">
    <text evidence="2">The sequence shown here is derived from an EMBL/GenBank/DDBJ whole genome shotgun (WGS) entry which is preliminary data.</text>
</comment>
<organism evidence="2">
    <name type="scientific">marine sediment metagenome</name>
    <dbReference type="NCBI Taxonomy" id="412755"/>
    <lineage>
        <taxon>unclassified sequences</taxon>
        <taxon>metagenomes</taxon>
        <taxon>ecological metagenomes</taxon>
    </lineage>
</organism>
<evidence type="ECO:0000256" key="1">
    <source>
        <dbReference type="SAM" id="Phobius"/>
    </source>
</evidence>
<protein>
    <recommendedName>
        <fullName evidence="3">Homing endonuclease LAGLIDADG domain-containing protein</fullName>
    </recommendedName>
</protein>
<evidence type="ECO:0000313" key="2">
    <source>
        <dbReference type="EMBL" id="KKM94967.1"/>
    </source>
</evidence>
<dbReference type="Gene3D" id="3.10.28.10">
    <property type="entry name" value="Homing endonucleases"/>
    <property type="match status" value="1"/>
</dbReference>